<dbReference type="AlphaFoldDB" id="A0A8J5RMU8"/>
<dbReference type="Proteomes" id="UP000729402">
    <property type="component" value="Unassembled WGS sequence"/>
</dbReference>
<evidence type="ECO:0000313" key="2">
    <source>
        <dbReference type="EMBL" id="KAG8057071.1"/>
    </source>
</evidence>
<reference evidence="2" key="2">
    <citation type="submission" date="2021-02" db="EMBL/GenBank/DDBJ databases">
        <authorList>
            <person name="Kimball J.A."/>
            <person name="Haas M.W."/>
            <person name="Macchietto M."/>
            <person name="Kono T."/>
            <person name="Duquette J."/>
            <person name="Shao M."/>
        </authorList>
    </citation>
    <scope>NUCLEOTIDE SEQUENCE</scope>
    <source>
        <tissue evidence="2">Fresh leaf tissue</tissue>
    </source>
</reference>
<evidence type="ECO:0000256" key="1">
    <source>
        <dbReference type="SAM" id="MobiDB-lite"/>
    </source>
</evidence>
<name>A0A8J5RMU8_ZIZPA</name>
<feature type="region of interest" description="Disordered" evidence="1">
    <location>
        <begin position="17"/>
        <end position="63"/>
    </location>
</feature>
<evidence type="ECO:0000313" key="3">
    <source>
        <dbReference type="Proteomes" id="UP000729402"/>
    </source>
</evidence>
<gene>
    <name evidence="2" type="ORF">GUJ93_ZPchr0002g26168</name>
</gene>
<organism evidence="2 3">
    <name type="scientific">Zizania palustris</name>
    <name type="common">Northern wild rice</name>
    <dbReference type="NCBI Taxonomy" id="103762"/>
    <lineage>
        <taxon>Eukaryota</taxon>
        <taxon>Viridiplantae</taxon>
        <taxon>Streptophyta</taxon>
        <taxon>Embryophyta</taxon>
        <taxon>Tracheophyta</taxon>
        <taxon>Spermatophyta</taxon>
        <taxon>Magnoliopsida</taxon>
        <taxon>Liliopsida</taxon>
        <taxon>Poales</taxon>
        <taxon>Poaceae</taxon>
        <taxon>BOP clade</taxon>
        <taxon>Oryzoideae</taxon>
        <taxon>Oryzeae</taxon>
        <taxon>Zizaniinae</taxon>
        <taxon>Zizania</taxon>
    </lineage>
</organism>
<accession>A0A8J5RMU8</accession>
<proteinExistence type="predicted"/>
<keyword evidence="3" id="KW-1185">Reference proteome</keyword>
<comment type="caution">
    <text evidence="2">The sequence shown here is derived from an EMBL/GenBank/DDBJ whole genome shotgun (WGS) entry which is preliminary data.</text>
</comment>
<sequence>MSVRNCTLPCHTFHRPDRCLGGPARAGDGDGDGESATAPARDEPVIGCSGWAGGTDADGRANTKVTGTARVARDMKYRTFHRLQHLTRSSLQRTASVNDDY</sequence>
<reference evidence="2" key="1">
    <citation type="journal article" date="2021" name="bioRxiv">
        <title>Whole Genome Assembly and Annotation of Northern Wild Rice, Zizania palustris L., Supports a Whole Genome Duplication in the Zizania Genus.</title>
        <authorList>
            <person name="Haas M."/>
            <person name="Kono T."/>
            <person name="Macchietto M."/>
            <person name="Millas R."/>
            <person name="McGilp L."/>
            <person name="Shao M."/>
            <person name="Duquette J."/>
            <person name="Hirsch C.N."/>
            <person name="Kimball J."/>
        </authorList>
    </citation>
    <scope>NUCLEOTIDE SEQUENCE</scope>
    <source>
        <tissue evidence="2">Fresh leaf tissue</tissue>
    </source>
</reference>
<dbReference type="EMBL" id="JAAALK010000287">
    <property type="protein sequence ID" value="KAG8057071.1"/>
    <property type="molecule type" value="Genomic_DNA"/>
</dbReference>
<protein>
    <submittedName>
        <fullName evidence="2">Uncharacterized protein</fullName>
    </submittedName>
</protein>